<feature type="transmembrane region" description="Helical" evidence="8">
    <location>
        <begin position="1570"/>
        <end position="1593"/>
    </location>
</feature>
<dbReference type="Proteomes" id="UP000050795">
    <property type="component" value="Unassembled WGS sequence"/>
</dbReference>
<dbReference type="SUPFAM" id="SSF48726">
    <property type="entry name" value="Immunoglobulin"/>
    <property type="match status" value="2"/>
</dbReference>
<protein>
    <recommendedName>
        <fullName evidence="14">Protein-tyrosine-phosphatase</fullName>
    </recommendedName>
</protein>
<evidence type="ECO:0000256" key="2">
    <source>
        <dbReference type="ARBA" id="ARBA00022692"/>
    </source>
</evidence>
<keyword evidence="9" id="KW-0732">Signal</keyword>
<dbReference type="InterPro" id="IPR036179">
    <property type="entry name" value="Ig-like_dom_sf"/>
</dbReference>
<evidence type="ECO:0000259" key="11">
    <source>
        <dbReference type="PROSITE" id="PS50853"/>
    </source>
</evidence>
<feature type="region of interest" description="Disordered" evidence="7">
    <location>
        <begin position="1771"/>
        <end position="1813"/>
    </location>
</feature>
<evidence type="ECO:0000313" key="13">
    <source>
        <dbReference type="WBParaSite" id="TREG1_132590.1"/>
    </source>
</evidence>
<reference evidence="12" key="1">
    <citation type="submission" date="2022-06" db="EMBL/GenBank/DDBJ databases">
        <authorList>
            <person name="Berger JAMES D."/>
            <person name="Berger JAMES D."/>
        </authorList>
    </citation>
    <scope>NUCLEOTIDE SEQUENCE [LARGE SCALE GENOMIC DNA]</scope>
</reference>
<evidence type="ECO:0000256" key="4">
    <source>
        <dbReference type="ARBA" id="ARBA00022989"/>
    </source>
</evidence>
<dbReference type="PROSITE" id="PS50835">
    <property type="entry name" value="IG_LIKE"/>
    <property type="match status" value="2"/>
</dbReference>
<feature type="region of interest" description="Disordered" evidence="7">
    <location>
        <begin position="1291"/>
        <end position="1313"/>
    </location>
</feature>
<dbReference type="InterPro" id="IPR036116">
    <property type="entry name" value="FN3_sf"/>
</dbReference>
<evidence type="ECO:0000256" key="1">
    <source>
        <dbReference type="ARBA" id="ARBA00004479"/>
    </source>
</evidence>
<feature type="domain" description="Fibronectin type-III" evidence="11">
    <location>
        <begin position="723"/>
        <end position="816"/>
    </location>
</feature>
<dbReference type="PANTHER" id="PTHR13817">
    <property type="entry name" value="TITIN"/>
    <property type="match status" value="1"/>
</dbReference>
<dbReference type="Gene3D" id="2.60.40.10">
    <property type="entry name" value="Immunoglobulins"/>
    <property type="match status" value="8"/>
</dbReference>
<feature type="domain" description="Ig-like" evidence="10">
    <location>
        <begin position="595"/>
        <end position="700"/>
    </location>
</feature>
<feature type="region of interest" description="Disordered" evidence="7">
    <location>
        <begin position="1999"/>
        <end position="2119"/>
    </location>
</feature>
<keyword evidence="6" id="KW-0325">Glycoprotein</keyword>
<keyword evidence="12" id="KW-1185">Reference proteome</keyword>
<dbReference type="InterPro" id="IPR050964">
    <property type="entry name" value="Striated_Muscle_Regulatory"/>
</dbReference>
<accession>A0AA85IZ43</accession>
<keyword evidence="3" id="KW-0677">Repeat</keyword>
<organism evidence="12 13">
    <name type="scientific">Trichobilharzia regenti</name>
    <name type="common">Nasal bird schistosome</name>
    <dbReference type="NCBI Taxonomy" id="157069"/>
    <lineage>
        <taxon>Eukaryota</taxon>
        <taxon>Metazoa</taxon>
        <taxon>Spiralia</taxon>
        <taxon>Lophotrochozoa</taxon>
        <taxon>Platyhelminthes</taxon>
        <taxon>Trematoda</taxon>
        <taxon>Digenea</taxon>
        <taxon>Strigeidida</taxon>
        <taxon>Schistosomatoidea</taxon>
        <taxon>Schistosomatidae</taxon>
        <taxon>Trichobilharzia</taxon>
    </lineage>
</organism>
<feature type="compositionally biased region" description="Polar residues" evidence="7">
    <location>
        <begin position="1999"/>
        <end position="2008"/>
    </location>
</feature>
<feature type="domain" description="Fibronectin type-III" evidence="11">
    <location>
        <begin position="1389"/>
        <end position="1490"/>
    </location>
</feature>
<name>A0AA85IZ43_TRIRE</name>
<dbReference type="GO" id="GO:0016020">
    <property type="term" value="C:membrane"/>
    <property type="evidence" value="ECO:0007669"/>
    <property type="project" value="UniProtKB-SubCell"/>
</dbReference>
<dbReference type="WBParaSite" id="TREG1_132590.1">
    <property type="protein sequence ID" value="TREG1_132590.1"/>
    <property type="gene ID" value="TREG1_132590"/>
</dbReference>
<dbReference type="InterPro" id="IPR010560">
    <property type="entry name" value="Neogenin_C"/>
</dbReference>
<evidence type="ECO:0000256" key="8">
    <source>
        <dbReference type="SAM" id="Phobius"/>
    </source>
</evidence>
<dbReference type="CDD" id="cd00096">
    <property type="entry name" value="Ig"/>
    <property type="match status" value="1"/>
</dbReference>
<feature type="compositionally biased region" description="Polar residues" evidence="7">
    <location>
        <begin position="2083"/>
        <end position="2093"/>
    </location>
</feature>
<dbReference type="SMART" id="SM00060">
    <property type="entry name" value="FN3"/>
    <property type="match status" value="6"/>
</dbReference>
<evidence type="ECO:0008006" key="14">
    <source>
        <dbReference type="Google" id="ProtNLM"/>
    </source>
</evidence>
<dbReference type="SUPFAM" id="SSF49265">
    <property type="entry name" value="Fibronectin type III"/>
    <property type="match status" value="4"/>
</dbReference>
<comment type="subcellular location">
    <subcellularLocation>
        <location evidence="1">Membrane</location>
        <topology evidence="1">Single-pass type I membrane protein</topology>
    </subcellularLocation>
</comment>
<dbReference type="PANTHER" id="PTHR13817:SF173">
    <property type="entry name" value="FRAZZLED"/>
    <property type="match status" value="1"/>
</dbReference>
<feature type="domain" description="Fibronectin type-III" evidence="11">
    <location>
        <begin position="948"/>
        <end position="1043"/>
    </location>
</feature>
<dbReference type="InterPro" id="IPR003961">
    <property type="entry name" value="FN3_dom"/>
</dbReference>
<feature type="chain" id="PRO_5041722001" description="Protein-tyrosine-phosphatase" evidence="9">
    <location>
        <begin position="17"/>
        <end position="2173"/>
    </location>
</feature>
<dbReference type="InterPro" id="IPR003599">
    <property type="entry name" value="Ig_sub"/>
</dbReference>
<proteinExistence type="predicted"/>
<dbReference type="Pfam" id="PF06583">
    <property type="entry name" value="Neogenin_C"/>
    <property type="match status" value="1"/>
</dbReference>
<reference evidence="13" key="2">
    <citation type="submission" date="2023-11" db="UniProtKB">
        <authorList>
            <consortium name="WormBaseParasite"/>
        </authorList>
    </citation>
    <scope>IDENTIFICATION</scope>
</reference>
<keyword evidence="5 8" id="KW-0472">Membrane</keyword>
<evidence type="ECO:0000256" key="7">
    <source>
        <dbReference type="SAM" id="MobiDB-lite"/>
    </source>
</evidence>
<dbReference type="SMART" id="SM00409">
    <property type="entry name" value="IG"/>
    <property type="match status" value="2"/>
</dbReference>
<evidence type="ECO:0000313" key="12">
    <source>
        <dbReference type="Proteomes" id="UP000050795"/>
    </source>
</evidence>
<dbReference type="InterPro" id="IPR007110">
    <property type="entry name" value="Ig-like_dom"/>
</dbReference>
<feature type="compositionally biased region" description="Polar residues" evidence="7">
    <location>
        <begin position="283"/>
        <end position="298"/>
    </location>
</feature>
<feature type="region of interest" description="Disordered" evidence="7">
    <location>
        <begin position="283"/>
        <end position="321"/>
    </location>
</feature>
<dbReference type="CDD" id="cd00063">
    <property type="entry name" value="FN3"/>
    <property type="match status" value="4"/>
</dbReference>
<evidence type="ECO:0000256" key="3">
    <source>
        <dbReference type="ARBA" id="ARBA00022737"/>
    </source>
</evidence>
<dbReference type="Pfam" id="PF00041">
    <property type="entry name" value="fn3"/>
    <property type="match status" value="3"/>
</dbReference>
<sequence length="2173" mass="239597">MRGVLIFMSFLTVISPSVKFVHEPEDACIPWHSQIQLNCEVNHPTAVYSWLAIHHAPLDLIFSNGYLEFLKEPNILFEKAETLVENSSFVNVNPFGGLLLRHPISVDKVSRSKALQPNYKSWLEGSYRCKASIPGQGSLVSRTANIRLSDLFLEPNLPTTHNLLPNSRQSLITEFQQHSSQHTTHLSSKIPTDTNKHPGLGGGSFFPGEVVVLRCPVITVSSVEPIIRWFHVTSDVMVMQPVGSDIHDPQGHSSWPNNYKAITLDSGRWLEIHLGYLNATTHTITGTSNHSDDNNQGGRSKRTDSDYRYPHVNKGTKQHPNENYFRAGFGEYFCEVQIPPSVQSDNDEEVINSSESEKIGLNDTGPYIPVTMFPTSSTTKATTLTPMSDSKLQHSISKDTVFWSAQPYDLVQIEFPSTFLHSLNVISTNSKVEVTNEAFALHHRHPSPPSPPPPTQQQQLLQQPKLSRDSQNIELWREVNSTVTLPCAGNIRQFIGGRVQKHLTSFGMLHTDSSHGLMNYHGYIIQWRKDGELLSDKMLSKVSYSPFHLVGSGSLMINNLQLNDTGLYSCQVVNAQKNEILLDETSIQLIVGQAPILLNASPIDIQARLHFEQVLWCHFITHYPTLIQWRKNSEIIQDSEYFRINNNYTHINQPGQQLPFTTTTATSQIRIQRILPNDAGYFQCLAENRFGSVQHSIHLQVVQSNSVDYINDGIDTNNFLMMIPTNVRVLNVSDTRADVIWDEPQWPLSKPLVYFIQIESSASPGHLIVNTTNLFIRLVELQPETVYTLKIFPTSIEKSGLKSDNFASVTFMTKPLIHRPPAVRDITAESRKYGTLTISWKAPSFITNVNDSNGSIETIVSYQIILRYRTSEPIGASDVTSRKPIEINVPVNKLTMHTDNRLSYTVLNLTPDAFYQITIYAITNKNITGRSAYLPSSSRVASRPPSKSPMNIHVHSVGAHVATISWQPPPVKYRNGQLIVYRINISCDDWLRPRYIMVRNKLSQLIKGLTSGTKYDLTISAATRAGNGPDSDVITFTTFTQKNEADSDGENSVDGEVLSGDAISEGLSAPMTHLPSLSDNRNLVSSLGPVENLQALADEQSLLVFWLPPHVVASSSSLHQTTSTGVVDSSFNGNLDIPSKYKPIRTDISHYIISWGKLHPGPDSVSLPRNQTSYSIENLEYDTTYYVKVVVVGVNQETKEALTTARTKPAASNERLLIPLNLHVSSSNSNWATLTWDKPECVQKPSNTGSLSHEQESNPSSFSSDCTFSSNLIKFYQVAYQMIGYASNRTNTKMKSGDQSSSSSSLSNQPDSELDKTQHLINVTQNWARLENLQFGRLYSVVVRAVGEKKSFKDSNFNMNHRNDESRLLFSEWSLEQIFETPEKKPGDSPRDISLIGLNAEPGEQPVSIQISWQPPFHPNGPLTGYFLYYTANHSLPLSEWSKRRLPPDSLNTVISGLLRNAVYAFRLTATNPFGDGPASSVNLYRTPDVYGQGGGVLTFTDHEYIKSGSSLSSVSLLHPYHSNPADIIYVKSASEKYPTGVTSITSSSSSSSGINTGKLLSAGRGANSLLIIGVMVGFLVLLLIILVVSVFWRKHRRNLNRFIGYKPGQNIDCLPEGDGMNVNDNTTTNNNNNISNNNNKTSRRQLFNKRRKCHNKSFSANQDVALLMSNGEAILASDIQQQQQQPLSSSLPGGVVMTGQPTMLLTTSMNLSAATGGVSSGGGPCGGEIVGGPLSPIVVTQNQGILHNNQNNMNSGSYSWDHDSDSLQFASVSQERTGDSRQSPGISGQQQTPTNAGSSGSTNSARGSIGTPTRLIQSSNLAYHQTHNYPNDAALGYAYPVTSIVPSNLINPTMLVGQRPAVLSPGVPISGYQNHLVVSSALPITGGNHTTTTNNIPNNYMVQYYPMTSVYNQVSRMPVDRLPSPHIVIPPQMVYTGQSSARYPNAIPCNIDPSQMATYAHVMNPSYATQPAFVNVNTTPRVNAAEIMSFTSSEDIGPVMSNSTNENDSQKFLYMNGGGSGGGGDSDHNRSKLYNPMHTTPKSKRTTGSSTGNTGSRSIASPRRRPLPNSNRNERNLDAHTNRLNVANQQSVMKDDSIHRGGGDGHTNTGKHANQDFKRNSVIVNNNNNGECGTENEGVQKAFSSEELSQEMANLEGLMKDLSAIAQEEFNC</sequence>
<feature type="compositionally biased region" description="Basic and acidic residues" evidence="7">
    <location>
        <begin position="2094"/>
        <end position="2104"/>
    </location>
</feature>
<feature type="domain" description="Fibronectin type-III" evidence="11">
    <location>
        <begin position="1114"/>
        <end position="1210"/>
    </location>
</feature>
<evidence type="ECO:0000259" key="10">
    <source>
        <dbReference type="PROSITE" id="PS50835"/>
    </source>
</evidence>
<feature type="region of interest" description="Disordered" evidence="7">
    <location>
        <begin position="442"/>
        <end position="464"/>
    </location>
</feature>
<evidence type="ECO:0000256" key="6">
    <source>
        <dbReference type="ARBA" id="ARBA00023180"/>
    </source>
</evidence>
<feature type="compositionally biased region" description="Low complexity" evidence="7">
    <location>
        <begin position="2047"/>
        <end position="2059"/>
    </location>
</feature>
<dbReference type="InterPro" id="IPR013783">
    <property type="entry name" value="Ig-like_fold"/>
</dbReference>
<feature type="compositionally biased region" description="Basic and acidic residues" evidence="7">
    <location>
        <begin position="2073"/>
        <end position="2082"/>
    </location>
</feature>
<feature type="domain" description="Ig-like" evidence="10">
    <location>
        <begin position="464"/>
        <end position="588"/>
    </location>
</feature>
<feature type="signal peptide" evidence="9">
    <location>
        <begin position="1"/>
        <end position="16"/>
    </location>
</feature>
<evidence type="ECO:0000256" key="9">
    <source>
        <dbReference type="SAM" id="SignalP"/>
    </source>
</evidence>
<keyword evidence="4 8" id="KW-1133">Transmembrane helix</keyword>
<keyword evidence="2 8" id="KW-0812">Transmembrane</keyword>
<dbReference type="PROSITE" id="PS50853">
    <property type="entry name" value="FN3"/>
    <property type="match status" value="5"/>
</dbReference>
<evidence type="ECO:0000256" key="5">
    <source>
        <dbReference type="ARBA" id="ARBA00023136"/>
    </source>
</evidence>
<dbReference type="FunFam" id="2.60.40.10:FF:000028">
    <property type="entry name" value="Neuronal cell adhesion molecule"/>
    <property type="match status" value="1"/>
</dbReference>
<feature type="domain" description="Fibronectin type-III" evidence="11">
    <location>
        <begin position="822"/>
        <end position="945"/>
    </location>
</feature>